<reference evidence="1 2" key="1">
    <citation type="submission" date="2016-10" db="EMBL/GenBank/DDBJ databases">
        <authorList>
            <person name="de Groot N.N."/>
        </authorList>
    </citation>
    <scope>NUCLEOTIDE SEQUENCE [LARGE SCALE GENOMIC DNA]</scope>
    <source>
        <strain evidence="1 2">CGMCC 4.5727</strain>
    </source>
</reference>
<keyword evidence="2" id="KW-1185">Reference proteome</keyword>
<dbReference type="SUPFAM" id="SSF46894">
    <property type="entry name" value="C-terminal effector domain of the bipartite response regulators"/>
    <property type="match status" value="1"/>
</dbReference>
<keyword evidence="1" id="KW-0238">DNA-binding</keyword>
<evidence type="ECO:0000313" key="1">
    <source>
        <dbReference type="EMBL" id="SDL28585.1"/>
    </source>
</evidence>
<dbReference type="RefSeq" id="WP_093617571.1">
    <property type="nucleotide sequence ID" value="NZ_FNFF01000025.1"/>
</dbReference>
<evidence type="ECO:0000313" key="2">
    <source>
        <dbReference type="Proteomes" id="UP000199155"/>
    </source>
</evidence>
<organism evidence="1 2">
    <name type="scientific">Streptomyces indicus</name>
    <dbReference type="NCBI Taxonomy" id="417292"/>
    <lineage>
        <taxon>Bacteria</taxon>
        <taxon>Bacillati</taxon>
        <taxon>Actinomycetota</taxon>
        <taxon>Actinomycetes</taxon>
        <taxon>Kitasatosporales</taxon>
        <taxon>Streptomycetaceae</taxon>
        <taxon>Streptomyces</taxon>
    </lineage>
</organism>
<gene>
    <name evidence="1" type="ORF">SAMN05421806_12565</name>
</gene>
<dbReference type="STRING" id="417292.SAMN05421806_12565"/>
<dbReference type="InterPro" id="IPR016032">
    <property type="entry name" value="Sig_transdc_resp-reg_C-effctor"/>
</dbReference>
<sequence length="105" mass="11455">MTRGPKRMPLTGRQAEALTHAADGASLATVAVRMGVTRERVSTLLTEAYIRLGVAWLPREQKRSAAVREARRRGLIPQAAYTSDGPTLAEDIAADRVWDLKKAGE</sequence>
<dbReference type="Gene3D" id="1.10.10.10">
    <property type="entry name" value="Winged helix-like DNA-binding domain superfamily/Winged helix DNA-binding domain"/>
    <property type="match status" value="1"/>
</dbReference>
<dbReference type="EMBL" id="FNFF01000025">
    <property type="protein sequence ID" value="SDL28585.1"/>
    <property type="molecule type" value="Genomic_DNA"/>
</dbReference>
<proteinExistence type="predicted"/>
<dbReference type="AlphaFoldDB" id="A0A1G9IU39"/>
<protein>
    <submittedName>
        <fullName evidence="1">DNA-binding transcriptional regulator, CsgD family</fullName>
    </submittedName>
</protein>
<dbReference type="GO" id="GO:0006355">
    <property type="term" value="P:regulation of DNA-templated transcription"/>
    <property type="evidence" value="ECO:0007669"/>
    <property type="project" value="InterPro"/>
</dbReference>
<dbReference type="Proteomes" id="UP000199155">
    <property type="component" value="Unassembled WGS sequence"/>
</dbReference>
<dbReference type="InterPro" id="IPR036388">
    <property type="entry name" value="WH-like_DNA-bd_sf"/>
</dbReference>
<name>A0A1G9IU39_9ACTN</name>
<accession>A0A1G9IU39</accession>
<dbReference type="GO" id="GO:0003677">
    <property type="term" value="F:DNA binding"/>
    <property type="evidence" value="ECO:0007669"/>
    <property type="project" value="UniProtKB-KW"/>
</dbReference>